<dbReference type="PANTHER" id="PTHR30349">
    <property type="entry name" value="PHAGE INTEGRASE-RELATED"/>
    <property type="match status" value="1"/>
</dbReference>
<organism evidence="4 5">
    <name type="scientific">Acinetobacter colistiniresistens</name>
    <dbReference type="NCBI Taxonomy" id="280145"/>
    <lineage>
        <taxon>Bacteria</taxon>
        <taxon>Pseudomonadati</taxon>
        <taxon>Pseudomonadota</taxon>
        <taxon>Gammaproteobacteria</taxon>
        <taxon>Moraxellales</taxon>
        <taxon>Moraxellaceae</taxon>
        <taxon>Acinetobacter</taxon>
    </lineage>
</organism>
<dbReference type="GO" id="GO:0015074">
    <property type="term" value="P:DNA integration"/>
    <property type="evidence" value="ECO:0007669"/>
    <property type="project" value="UniProtKB-KW"/>
</dbReference>
<dbReference type="Pfam" id="PF00589">
    <property type="entry name" value="Phage_integrase"/>
    <property type="match status" value="1"/>
</dbReference>
<dbReference type="InterPro" id="IPR002104">
    <property type="entry name" value="Integrase_catalytic"/>
</dbReference>
<evidence type="ECO:0000313" key="4">
    <source>
        <dbReference type="EMBL" id="TVT75818.1"/>
    </source>
</evidence>
<dbReference type="GO" id="GO:0006310">
    <property type="term" value="P:DNA recombination"/>
    <property type="evidence" value="ECO:0007669"/>
    <property type="project" value="UniProtKB-KW"/>
</dbReference>
<sequence>MMSVKRFVMGSGERFAILLDKNGHPLPYPNLYSVIYLRNIGQSINTIVAVLEDMKLLYQLLDKLEIDLEQRVQNKKFLTLNEVEAVVNLTSFQRKYLLNQKTQKKILSFPDKVRNEKIRAKFILSDDHVSKELVYRRITNFAEYIGWLENYFNPHVQTRTKTTFKAHRPKKNGDVYNLYKSFDKKQLDQILALVHPEQDSPLWASKFHNYRNELIVFLLLYLGCRKGELLNIKLTDREEKNGNLYINIVRNRDDQTDIRLHQPLVKTRSRAIVINQKLREKLESYVLYYRSEIPNAELTDFLIISDNGQPLSINGLNKVFSKISEKLRFNVHAHAFRHTWNDKYTDNVAKLIANGKMTESEAENYRAYLQGWIIGSQSARRYSKRSENLKAVRVGLDIQNSFEE</sequence>
<proteinExistence type="predicted"/>
<reference evidence="4 5" key="1">
    <citation type="submission" date="2019-07" db="EMBL/GenBank/DDBJ databases">
        <title>Draft Genome Sequence of the first blaOXA-58-Harboring Acinetobacter colistiniresistens clinical isolate from Brazil.</title>
        <authorList>
            <person name="Favaro L.S."/>
            <person name="Paula-Petroli S.B."/>
            <person name="Moura C.F."/>
            <person name="Tognim M.C.B."/>
            <person name="Venancio E.J."/>
            <person name="Yamada-Ogatta S.F."/>
            <person name="Carrara-Marroni F.E."/>
        </authorList>
    </citation>
    <scope>NUCLEOTIDE SEQUENCE [LARGE SCALE GENOMIC DNA]</scope>
    <source>
        <strain evidence="4 5">DL</strain>
    </source>
</reference>
<dbReference type="EMBL" id="VMTP01000122">
    <property type="protein sequence ID" value="TVT75818.1"/>
    <property type="molecule type" value="Genomic_DNA"/>
</dbReference>
<evidence type="ECO:0000256" key="1">
    <source>
        <dbReference type="ARBA" id="ARBA00022908"/>
    </source>
</evidence>
<protein>
    <submittedName>
        <fullName evidence="4">Site-specific integrase</fullName>
    </submittedName>
</protein>
<keyword evidence="1" id="KW-0229">DNA integration</keyword>
<feature type="domain" description="Tyr recombinase" evidence="3">
    <location>
        <begin position="177"/>
        <end position="395"/>
    </location>
</feature>
<dbReference type="Proteomes" id="UP000316981">
    <property type="component" value="Unassembled WGS sequence"/>
</dbReference>
<dbReference type="GO" id="GO:0003677">
    <property type="term" value="F:DNA binding"/>
    <property type="evidence" value="ECO:0007669"/>
    <property type="project" value="InterPro"/>
</dbReference>
<dbReference type="InterPro" id="IPR013762">
    <property type="entry name" value="Integrase-like_cat_sf"/>
</dbReference>
<name>A0A558ERT1_9GAMM</name>
<dbReference type="InterPro" id="IPR050090">
    <property type="entry name" value="Tyrosine_recombinase_XerCD"/>
</dbReference>
<dbReference type="Gene3D" id="1.10.443.10">
    <property type="entry name" value="Intergrase catalytic core"/>
    <property type="match status" value="1"/>
</dbReference>
<evidence type="ECO:0000313" key="5">
    <source>
        <dbReference type="Proteomes" id="UP000316981"/>
    </source>
</evidence>
<accession>A0A558ERT1</accession>
<dbReference type="InterPro" id="IPR011010">
    <property type="entry name" value="DNA_brk_join_enz"/>
</dbReference>
<keyword evidence="2" id="KW-0233">DNA recombination</keyword>
<dbReference type="AlphaFoldDB" id="A0A558ERT1"/>
<evidence type="ECO:0000256" key="2">
    <source>
        <dbReference type="ARBA" id="ARBA00023172"/>
    </source>
</evidence>
<comment type="caution">
    <text evidence="4">The sequence shown here is derived from an EMBL/GenBank/DDBJ whole genome shotgun (WGS) entry which is preliminary data.</text>
</comment>
<dbReference type="PROSITE" id="PS51898">
    <property type="entry name" value="TYR_RECOMBINASE"/>
    <property type="match status" value="1"/>
</dbReference>
<gene>
    <name evidence="4" type="ORF">FPV60_21330</name>
</gene>
<dbReference type="CDD" id="cd00397">
    <property type="entry name" value="DNA_BRE_C"/>
    <property type="match status" value="1"/>
</dbReference>
<dbReference type="SUPFAM" id="SSF56349">
    <property type="entry name" value="DNA breaking-rejoining enzymes"/>
    <property type="match status" value="1"/>
</dbReference>
<evidence type="ECO:0000259" key="3">
    <source>
        <dbReference type="PROSITE" id="PS51898"/>
    </source>
</evidence>